<sequence length="122" mass="14073">MQMIRTQYGVNNSQKFINALSERLEFLSVYVTLPYQEKYTMFAEKLILRTDNQGKLTGLPVLPPNEEIEVILLRKEHGRHQARRTPPVELAWQGAQLHGDDIGPIIPESDWNMLADDVEEVK</sequence>
<accession>A0A2W4SW55</accession>
<dbReference type="EMBL" id="QJPH01000410">
    <property type="protein sequence ID" value="PZN74867.1"/>
    <property type="molecule type" value="Genomic_DNA"/>
</dbReference>
<dbReference type="Proteomes" id="UP000249396">
    <property type="component" value="Unassembled WGS sequence"/>
</dbReference>
<organism evidence="1 2">
    <name type="scientific">Candidatus Methylumidiphilus alinenensis</name>
    <dbReference type="NCBI Taxonomy" id="2202197"/>
    <lineage>
        <taxon>Bacteria</taxon>
        <taxon>Pseudomonadati</taxon>
        <taxon>Pseudomonadota</taxon>
        <taxon>Gammaproteobacteria</taxon>
        <taxon>Methylococcales</taxon>
        <taxon>Candidatus Methylumidiphilus</taxon>
    </lineage>
</organism>
<gene>
    <name evidence="1" type="ORF">DM484_20185</name>
</gene>
<evidence type="ECO:0000313" key="2">
    <source>
        <dbReference type="Proteomes" id="UP000249396"/>
    </source>
</evidence>
<evidence type="ECO:0000313" key="1">
    <source>
        <dbReference type="EMBL" id="PZN74867.1"/>
    </source>
</evidence>
<name>A0A2W4SW55_9GAMM</name>
<comment type="caution">
    <text evidence="1">The sequence shown here is derived from an EMBL/GenBank/DDBJ whole genome shotgun (WGS) entry which is preliminary data.</text>
</comment>
<protein>
    <submittedName>
        <fullName evidence="1">Uncharacterized protein</fullName>
    </submittedName>
</protein>
<dbReference type="AlphaFoldDB" id="A0A2W4SW55"/>
<proteinExistence type="predicted"/>
<reference evidence="1 2" key="1">
    <citation type="journal article" date="2018" name="Aquat. Microb. Ecol.">
        <title>Gammaproteobacterial methanotrophs dominate.</title>
        <authorList>
            <person name="Rissanen A.J."/>
            <person name="Saarenheimo J."/>
            <person name="Tiirola M."/>
            <person name="Peura S."/>
            <person name="Aalto S.L."/>
            <person name="Karvinen A."/>
            <person name="Nykanen H."/>
        </authorList>
    </citation>
    <scope>NUCLEOTIDE SEQUENCE [LARGE SCALE GENOMIC DNA]</scope>
    <source>
        <strain evidence="1">AMbin10</strain>
    </source>
</reference>